<accession>A0A1I7NSX9</accession>
<evidence type="ECO:0000313" key="1">
    <source>
        <dbReference type="EMBL" id="SFV37698.1"/>
    </source>
</evidence>
<keyword evidence="2" id="KW-1185">Reference proteome</keyword>
<gene>
    <name evidence="1" type="ORF">SAMN05216456_3055</name>
</gene>
<dbReference type="AlphaFoldDB" id="A0A1I7NSX9"/>
<evidence type="ECO:0000313" key="2">
    <source>
        <dbReference type="Proteomes" id="UP000199074"/>
    </source>
</evidence>
<reference evidence="1 2" key="1">
    <citation type="submission" date="2016-10" db="EMBL/GenBank/DDBJ databases">
        <authorList>
            <person name="de Groot N.N."/>
        </authorList>
    </citation>
    <scope>NUCLEOTIDE SEQUENCE [LARGE SCALE GENOMIC DNA]</scope>
    <source>
        <strain evidence="1 2">IPL20</strain>
    </source>
</reference>
<dbReference type="Proteomes" id="UP000199074">
    <property type="component" value="Unassembled WGS sequence"/>
</dbReference>
<name>A0A1I7NSX9_9HYPH</name>
<organism evidence="1 2">
    <name type="scientific">Devosia crocina</name>
    <dbReference type="NCBI Taxonomy" id="429728"/>
    <lineage>
        <taxon>Bacteria</taxon>
        <taxon>Pseudomonadati</taxon>
        <taxon>Pseudomonadota</taxon>
        <taxon>Alphaproteobacteria</taxon>
        <taxon>Hyphomicrobiales</taxon>
        <taxon>Devosiaceae</taxon>
        <taxon>Devosia</taxon>
    </lineage>
</organism>
<dbReference type="STRING" id="429728.SAMN05216456_3055"/>
<dbReference type="EMBL" id="FPCK01000003">
    <property type="protein sequence ID" value="SFV37698.1"/>
    <property type="molecule type" value="Genomic_DNA"/>
</dbReference>
<protein>
    <submittedName>
        <fullName evidence="1">Uncharacterized protein</fullName>
    </submittedName>
</protein>
<sequence>MAKVTLYSSPPRGEVAWPSQVGEGDAATFAETFPSSGAARRLFPEREKNKSLCRSQI</sequence>
<proteinExistence type="predicted"/>